<proteinExistence type="predicted"/>
<comment type="caution">
    <text evidence="2">The sequence shown here is derived from an EMBL/GenBank/DDBJ whole genome shotgun (WGS) entry which is preliminary data.</text>
</comment>
<dbReference type="AlphaFoldDB" id="A0A1Q9BTV7"/>
<feature type="non-terminal residue" evidence="2">
    <location>
        <position position="59"/>
    </location>
</feature>
<reference evidence="2 3" key="1">
    <citation type="submission" date="2016-02" db="EMBL/GenBank/DDBJ databases">
        <title>Genome analysis of coral dinoflagellate symbionts highlights evolutionary adaptations to a symbiotic lifestyle.</title>
        <authorList>
            <person name="Aranda M."/>
            <person name="Li Y."/>
            <person name="Liew Y.J."/>
            <person name="Baumgarten S."/>
            <person name="Simakov O."/>
            <person name="Wilson M."/>
            <person name="Piel J."/>
            <person name="Ashoor H."/>
            <person name="Bougouffa S."/>
            <person name="Bajic V.B."/>
            <person name="Ryu T."/>
            <person name="Ravasi T."/>
            <person name="Bayer T."/>
            <person name="Micklem G."/>
            <person name="Kim H."/>
            <person name="Bhak J."/>
            <person name="Lajeunesse T.C."/>
            <person name="Voolstra C.R."/>
        </authorList>
    </citation>
    <scope>NUCLEOTIDE SEQUENCE [LARGE SCALE GENOMIC DNA]</scope>
    <source>
        <strain evidence="2 3">CCMP2467</strain>
    </source>
</reference>
<evidence type="ECO:0000313" key="3">
    <source>
        <dbReference type="Proteomes" id="UP000186817"/>
    </source>
</evidence>
<feature type="region of interest" description="Disordered" evidence="1">
    <location>
        <begin position="27"/>
        <end position="59"/>
    </location>
</feature>
<gene>
    <name evidence="2" type="ORF">AK812_SmicGene46453</name>
</gene>
<dbReference type="Proteomes" id="UP000186817">
    <property type="component" value="Unassembled WGS sequence"/>
</dbReference>
<evidence type="ECO:0000313" key="2">
    <source>
        <dbReference type="EMBL" id="OLP74106.1"/>
    </source>
</evidence>
<dbReference type="EMBL" id="LSRX01004252">
    <property type="protein sequence ID" value="OLP74106.1"/>
    <property type="molecule type" value="Genomic_DNA"/>
</dbReference>
<feature type="compositionally biased region" description="Low complexity" evidence="1">
    <location>
        <begin position="30"/>
        <end position="49"/>
    </location>
</feature>
<keyword evidence="3" id="KW-1185">Reference proteome</keyword>
<organism evidence="2 3">
    <name type="scientific">Symbiodinium microadriaticum</name>
    <name type="common">Dinoflagellate</name>
    <name type="synonym">Zooxanthella microadriatica</name>
    <dbReference type="NCBI Taxonomy" id="2951"/>
    <lineage>
        <taxon>Eukaryota</taxon>
        <taxon>Sar</taxon>
        <taxon>Alveolata</taxon>
        <taxon>Dinophyceae</taxon>
        <taxon>Suessiales</taxon>
        <taxon>Symbiodiniaceae</taxon>
        <taxon>Symbiodinium</taxon>
    </lineage>
</organism>
<sequence length="59" mass="6198">MIRHLPLLPQKANFKELQLALTSEIAQLRSSETSPPASSSLPAKSSGAAVVPPETGSQE</sequence>
<accession>A0A1Q9BTV7</accession>
<evidence type="ECO:0000256" key="1">
    <source>
        <dbReference type="SAM" id="MobiDB-lite"/>
    </source>
</evidence>
<name>A0A1Q9BTV7_SYMMI</name>
<protein>
    <submittedName>
        <fullName evidence="2">Uncharacterized protein</fullName>
    </submittedName>
</protein>